<accession>A0ABT2AYE5</accession>
<feature type="compositionally biased region" description="Basic and acidic residues" evidence="1">
    <location>
        <begin position="179"/>
        <end position="188"/>
    </location>
</feature>
<evidence type="ECO:0000313" key="2">
    <source>
        <dbReference type="EMBL" id="MCS0601277.1"/>
    </source>
</evidence>
<evidence type="ECO:0000313" key="3">
    <source>
        <dbReference type="Proteomes" id="UP001205612"/>
    </source>
</evidence>
<name>A0ABT2AYE5_9ACTN</name>
<feature type="compositionally biased region" description="Basic and acidic residues" evidence="1">
    <location>
        <begin position="27"/>
        <end position="41"/>
    </location>
</feature>
<feature type="compositionally biased region" description="Low complexity" evidence="1">
    <location>
        <begin position="65"/>
        <end position="75"/>
    </location>
</feature>
<protein>
    <submittedName>
        <fullName evidence="2">Uncharacterized protein</fullName>
    </submittedName>
</protein>
<reference evidence="2 3" key="1">
    <citation type="submission" date="2022-08" db="EMBL/GenBank/DDBJ databases">
        <authorList>
            <person name="Somphong A."/>
            <person name="Phongsopitanun W."/>
        </authorList>
    </citation>
    <scope>NUCLEOTIDE SEQUENCE [LARGE SCALE GENOMIC DNA]</scope>
    <source>
        <strain evidence="2 3">LP11</strain>
    </source>
</reference>
<comment type="caution">
    <text evidence="2">The sequence shown here is derived from an EMBL/GenBank/DDBJ whole genome shotgun (WGS) entry which is preliminary data.</text>
</comment>
<proteinExistence type="predicted"/>
<sequence length="329" mass="33732">MTDRTSGSGDGGYPTGRFSRMPDANEDERTTRDPRAEERLPGEPAPGAAAGEGRIPGDGIGRTGGATAAGRTPGATGPGRDGLTGDDRAPGPGAVPPPGPAGLPAYGETERPGTESEYGTAGRPPHGTEGLRPGTEDLGRETPGATRAEDRRMPDDGLGAANVGAGTAGATAAAPQRGRLPEDGRMPEDGLGVPAAGEVSGRESATGNGRGTDSWPSAPGAAGPRDGHAGHDGGGAPLLPHAEADEWEQRMRQVVAGFVDQPRAAVEEADHALEEITARFTEAVTRRRHTLRSGWQGGEEHASGAGTDTEQLRLALRDYRELADRLLHL</sequence>
<feature type="compositionally biased region" description="Gly residues" evidence="1">
    <location>
        <begin position="54"/>
        <end position="64"/>
    </location>
</feature>
<keyword evidence="3" id="KW-1185">Reference proteome</keyword>
<organism evidence="2 3">
    <name type="scientific">Streptomyces pyxinicus</name>
    <dbReference type="NCBI Taxonomy" id="2970331"/>
    <lineage>
        <taxon>Bacteria</taxon>
        <taxon>Bacillati</taxon>
        <taxon>Actinomycetota</taxon>
        <taxon>Actinomycetes</taxon>
        <taxon>Kitasatosporales</taxon>
        <taxon>Streptomycetaceae</taxon>
        <taxon>Streptomyces</taxon>
    </lineage>
</organism>
<dbReference type="Proteomes" id="UP001205612">
    <property type="component" value="Unassembled WGS sequence"/>
</dbReference>
<feature type="region of interest" description="Disordered" evidence="1">
    <location>
        <begin position="1"/>
        <end position="245"/>
    </location>
</feature>
<dbReference type="EMBL" id="JANUGP010000005">
    <property type="protein sequence ID" value="MCS0601277.1"/>
    <property type="molecule type" value="Genomic_DNA"/>
</dbReference>
<evidence type="ECO:0000256" key="1">
    <source>
        <dbReference type="SAM" id="MobiDB-lite"/>
    </source>
</evidence>
<gene>
    <name evidence="2" type="ORF">NX794_08540</name>
</gene>
<feature type="compositionally biased region" description="Low complexity" evidence="1">
    <location>
        <begin position="157"/>
        <end position="174"/>
    </location>
</feature>
<dbReference type="RefSeq" id="WP_258777659.1">
    <property type="nucleotide sequence ID" value="NZ_JANUGP010000005.1"/>
</dbReference>